<dbReference type="InterPro" id="IPR013766">
    <property type="entry name" value="Thioredoxin_domain"/>
</dbReference>
<evidence type="ECO:0000256" key="1">
    <source>
        <dbReference type="ARBA" id="ARBA00010996"/>
    </source>
</evidence>
<evidence type="ECO:0000259" key="5">
    <source>
        <dbReference type="PROSITE" id="PS51352"/>
    </source>
</evidence>
<organism evidence="6 7">
    <name type="scientific">Nocardioides piscis</name>
    <dbReference type="NCBI Taxonomy" id="2714938"/>
    <lineage>
        <taxon>Bacteria</taxon>
        <taxon>Bacillati</taxon>
        <taxon>Actinomycetota</taxon>
        <taxon>Actinomycetes</taxon>
        <taxon>Propionibacteriales</taxon>
        <taxon>Nocardioidaceae</taxon>
        <taxon>Nocardioides</taxon>
    </lineage>
</organism>
<accession>A0A6G7YL03</accession>
<feature type="binding site" evidence="3">
    <location>
        <position position="135"/>
    </location>
    <ligand>
        <name>Cu cation</name>
        <dbReference type="ChEBI" id="CHEBI:23378"/>
    </ligand>
</feature>
<evidence type="ECO:0000256" key="4">
    <source>
        <dbReference type="PIRSR" id="PIRSR603782-2"/>
    </source>
</evidence>
<keyword evidence="7" id="KW-1185">Reference proteome</keyword>
<evidence type="ECO:0000313" key="6">
    <source>
        <dbReference type="EMBL" id="QIK77424.1"/>
    </source>
</evidence>
<dbReference type="Gene3D" id="3.40.30.10">
    <property type="entry name" value="Glutaredoxin"/>
    <property type="match status" value="1"/>
</dbReference>
<feature type="domain" description="Thioredoxin" evidence="5">
    <location>
        <begin position="1"/>
        <end position="170"/>
    </location>
</feature>
<keyword evidence="4" id="KW-1015">Disulfide bond</keyword>
<comment type="similarity">
    <text evidence="1">Belongs to the SCO1/2 family.</text>
</comment>
<evidence type="ECO:0000256" key="2">
    <source>
        <dbReference type="ARBA" id="ARBA00023008"/>
    </source>
</evidence>
<dbReference type="Pfam" id="PF02630">
    <property type="entry name" value="SCO1-SenC"/>
    <property type="match status" value="1"/>
</dbReference>
<proteinExistence type="inferred from homology"/>
<dbReference type="EMBL" id="CP049866">
    <property type="protein sequence ID" value="QIK77424.1"/>
    <property type="molecule type" value="Genomic_DNA"/>
</dbReference>
<keyword evidence="2 3" id="KW-0186">Copper</keyword>
<dbReference type="PROSITE" id="PS51352">
    <property type="entry name" value="THIOREDOXIN_2"/>
    <property type="match status" value="1"/>
</dbReference>
<dbReference type="CDD" id="cd02968">
    <property type="entry name" value="SCO"/>
    <property type="match status" value="1"/>
</dbReference>
<dbReference type="PANTHER" id="PTHR12151">
    <property type="entry name" value="ELECTRON TRANSPORT PROTIN SCO1/SENC FAMILY MEMBER"/>
    <property type="match status" value="1"/>
</dbReference>
<dbReference type="AlphaFoldDB" id="A0A6G7YL03"/>
<feature type="disulfide bond" description="Redox-active" evidence="4">
    <location>
        <begin position="45"/>
        <end position="49"/>
    </location>
</feature>
<gene>
    <name evidence="6" type="ORF">G7071_13415</name>
</gene>
<dbReference type="Proteomes" id="UP000502035">
    <property type="component" value="Chromosome"/>
</dbReference>
<dbReference type="PANTHER" id="PTHR12151:SF25">
    <property type="entry name" value="LINALOOL DEHYDRATASE_ISOMERASE DOMAIN-CONTAINING PROTEIN"/>
    <property type="match status" value="1"/>
</dbReference>
<keyword evidence="3" id="KW-0479">Metal-binding</keyword>
<name>A0A6G7YL03_9ACTN</name>
<sequence length="173" mass="18137">MTGTLLEPPFEVNGAALVDGSQSPYSLVEDTDDPLTLVFFGYTHCPDICGTVMSTMASAMTRLSEEDRSDVGVVFVTTDPQRDTPAVSADYATNFDPGFVGVSGDLDTISEVARPLGIAVEQGDKLPSGGYDVTHGTQIIAVDADDQGIAYWSEAVSSAQLAADIEHLLSEGA</sequence>
<dbReference type="SUPFAM" id="SSF52833">
    <property type="entry name" value="Thioredoxin-like"/>
    <property type="match status" value="1"/>
</dbReference>
<evidence type="ECO:0000256" key="3">
    <source>
        <dbReference type="PIRSR" id="PIRSR603782-1"/>
    </source>
</evidence>
<dbReference type="InterPro" id="IPR036249">
    <property type="entry name" value="Thioredoxin-like_sf"/>
</dbReference>
<feature type="binding site" evidence="3">
    <location>
        <position position="49"/>
    </location>
    <ligand>
        <name>Cu cation</name>
        <dbReference type="ChEBI" id="CHEBI:23378"/>
    </ligand>
</feature>
<reference evidence="6 7" key="1">
    <citation type="submission" date="2020-03" db="EMBL/GenBank/DDBJ databases">
        <title>Nocardioides sp. nov., isolated from fish.</title>
        <authorList>
            <person name="Hyun D.-W."/>
            <person name="Bae J.-W."/>
        </authorList>
    </citation>
    <scope>NUCLEOTIDE SEQUENCE [LARGE SCALE GENOMIC DNA]</scope>
    <source>
        <strain evidence="6 7">HDW12A</strain>
    </source>
</reference>
<evidence type="ECO:0000313" key="7">
    <source>
        <dbReference type="Proteomes" id="UP000502035"/>
    </source>
</evidence>
<dbReference type="KEGG" id="npi:G7071_13415"/>
<dbReference type="InterPro" id="IPR003782">
    <property type="entry name" value="SCO1/SenC"/>
</dbReference>
<feature type="binding site" evidence="3">
    <location>
        <position position="45"/>
    </location>
    <ligand>
        <name>Cu cation</name>
        <dbReference type="ChEBI" id="CHEBI:23378"/>
    </ligand>
</feature>
<protein>
    <submittedName>
        <fullName evidence="6">SCO family protein</fullName>
    </submittedName>
</protein>
<dbReference type="GO" id="GO:0046872">
    <property type="term" value="F:metal ion binding"/>
    <property type="evidence" value="ECO:0007669"/>
    <property type="project" value="UniProtKB-KW"/>
</dbReference>